<dbReference type="GO" id="GO:0005681">
    <property type="term" value="C:spliceosomal complex"/>
    <property type="evidence" value="ECO:0007669"/>
    <property type="project" value="UniProtKB-KW"/>
</dbReference>
<dbReference type="GO" id="GO:0005682">
    <property type="term" value="C:U5 snRNP"/>
    <property type="evidence" value="ECO:0007669"/>
    <property type="project" value="UniProtKB-UniRule"/>
</dbReference>
<evidence type="ECO:0000313" key="14">
    <source>
        <dbReference type="EMBL" id="CAD8262364.1"/>
    </source>
</evidence>
<keyword evidence="4" id="KW-0963">Cytoplasm</keyword>
<keyword evidence="6 12" id="KW-0747">Spliceosome</keyword>
<evidence type="ECO:0000256" key="3">
    <source>
        <dbReference type="ARBA" id="ARBA00006850"/>
    </source>
</evidence>
<dbReference type="FunFam" id="2.30.30.100:FF:000013">
    <property type="entry name" value="Small nuclear ribonucleoprotein E"/>
    <property type="match status" value="1"/>
</dbReference>
<evidence type="ECO:0000256" key="6">
    <source>
        <dbReference type="ARBA" id="ARBA00022728"/>
    </source>
</evidence>
<name>A0A7R9YEU8_9STRA</name>
<dbReference type="InterPro" id="IPR047575">
    <property type="entry name" value="Sm"/>
</dbReference>
<evidence type="ECO:0000256" key="12">
    <source>
        <dbReference type="RuleBase" id="RU365053"/>
    </source>
</evidence>
<reference evidence="14" key="1">
    <citation type="submission" date="2021-01" db="EMBL/GenBank/DDBJ databases">
        <authorList>
            <person name="Corre E."/>
            <person name="Pelletier E."/>
            <person name="Niang G."/>
            <person name="Scheremetjew M."/>
            <person name="Finn R."/>
            <person name="Kale V."/>
            <person name="Holt S."/>
            <person name="Cochrane G."/>
            <person name="Meng A."/>
            <person name="Brown T."/>
            <person name="Cohen L."/>
        </authorList>
    </citation>
    <scope>NUCLEOTIDE SEQUENCE</scope>
    <source>
        <strain evidence="14">CCMP2078</strain>
    </source>
</reference>
<accession>A0A7R9YEU8</accession>
<organism evidence="14">
    <name type="scientific">Pinguiococcus pyrenoidosus</name>
    <dbReference type="NCBI Taxonomy" id="172671"/>
    <lineage>
        <taxon>Eukaryota</taxon>
        <taxon>Sar</taxon>
        <taxon>Stramenopiles</taxon>
        <taxon>Ochrophyta</taxon>
        <taxon>Pinguiophyceae</taxon>
        <taxon>Pinguiochrysidales</taxon>
        <taxon>Pinguiochrysidaceae</taxon>
        <taxon>Pinguiococcus</taxon>
    </lineage>
</organism>
<sequence length="100" mass="11236">MSFRQSGGGGGRRVKKVMTQPIHLIFRYLQEGTPIRIWLYENTALFMEGTIVGFDEYMNIVLDNAAEVLARSGDRKELGRILLKGDTITLIQAQPVQQPA</sequence>
<dbReference type="InterPro" id="IPR027078">
    <property type="entry name" value="snRNP-E"/>
</dbReference>
<dbReference type="GO" id="GO:0005686">
    <property type="term" value="C:U2 snRNP"/>
    <property type="evidence" value="ECO:0007669"/>
    <property type="project" value="UniProtKB-UniRule"/>
</dbReference>
<proteinExistence type="inferred from homology"/>
<dbReference type="GO" id="GO:0005685">
    <property type="term" value="C:U1 snRNP"/>
    <property type="evidence" value="ECO:0007669"/>
    <property type="project" value="UniProtKB-UniRule"/>
</dbReference>
<dbReference type="PROSITE" id="PS52002">
    <property type="entry name" value="SM"/>
    <property type="match status" value="1"/>
</dbReference>
<dbReference type="SUPFAM" id="SSF50182">
    <property type="entry name" value="Sm-like ribonucleoproteins"/>
    <property type="match status" value="1"/>
</dbReference>
<keyword evidence="10 12" id="KW-0687">Ribonucleoprotein</keyword>
<protein>
    <recommendedName>
        <fullName evidence="12">Small nuclear ribonucleoprotein E</fullName>
        <shortName evidence="12">snRNP-E</shortName>
    </recommendedName>
    <alternativeName>
        <fullName evidence="12">Sm protein E</fullName>
    </alternativeName>
</protein>
<comment type="subcellular location">
    <subcellularLocation>
        <location evidence="2">Cytoplasm</location>
        <location evidence="2">Cytosol</location>
    </subcellularLocation>
    <subcellularLocation>
        <location evidence="1 12">Nucleus</location>
    </subcellularLocation>
</comment>
<dbReference type="InterPro" id="IPR010920">
    <property type="entry name" value="LSM_dom_sf"/>
</dbReference>
<evidence type="ECO:0000256" key="5">
    <source>
        <dbReference type="ARBA" id="ARBA00022664"/>
    </source>
</evidence>
<keyword evidence="9 12" id="KW-0539">Nucleus</keyword>
<evidence type="ECO:0000256" key="1">
    <source>
        <dbReference type="ARBA" id="ARBA00004123"/>
    </source>
</evidence>
<evidence type="ECO:0000256" key="2">
    <source>
        <dbReference type="ARBA" id="ARBA00004514"/>
    </source>
</evidence>
<dbReference type="GO" id="GO:0005687">
    <property type="term" value="C:U4 snRNP"/>
    <property type="evidence" value="ECO:0007669"/>
    <property type="project" value="UniProtKB-UniRule"/>
</dbReference>
<dbReference type="Pfam" id="PF01423">
    <property type="entry name" value="LSM"/>
    <property type="match status" value="1"/>
</dbReference>
<evidence type="ECO:0000256" key="10">
    <source>
        <dbReference type="ARBA" id="ARBA00023274"/>
    </source>
</evidence>
<feature type="domain" description="Sm" evidence="13">
    <location>
        <begin position="22"/>
        <end position="97"/>
    </location>
</feature>
<dbReference type="GO" id="GO:0005829">
    <property type="term" value="C:cytosol"/>
    <property type="evidence" value="ECO:0007669"/>
    <property type="project" value="UniProtKB-SubCell"/>
</dbReference>
<keyword evidence="8 12" id="KW-0508">mRNA splicing</keyword>
<dbReference type="GO" id="GO:0000387">
    <property type="term" value="P:spliceosomal snRNP assembly"/>
    <property type="evidence" value="ECO:0007669"/>
    <property type="project" value="UniProtKB-UniRule"/>
</dbReference>
<dbReference type="InterPro" id="IPR001163">
    <property type="entry name" value="Sm_dom_euk/arc"/>
</dbReference>
<dbReference type="GO" id="GO:0046540">
    <property type="term" value="C:U4/U6 x U5 tri-snRNP complex"/>
    <property type="evidence" value="ECO:0007669"/>
    <property type="project" value="UniProtKB-UniRule"/>
</dbReference>
<evidence type="ECO:0000256" key="11">
    <source>
        <dbReference type="ARBA" id="ARBA00058057"/>
    </source>
</evidence>
<evidence type="ECO:0000259" key="13">
    <source>
        <dbReference type="PROSITE" id="PS52002"/>
    </source>
</evidence>
<dbReference type="SMART" id="SM00651">
    <property type="entry name" value="Sm"/>
    <property type="match status" value="1"/>
</dbReference>
<evidence type="ECO:0000256" key="7">
    <source>
        <dbReference type="ARBA" id="ARBA00022884"/>
    </source>
</evidence>
<evidence type="ECO:0000256" key="4">
    <source>
        <dbReference type="ARBA" id="ARBA00022490"/>
    </source>
</evidence>
<keyword evidence="5 12" id="KW-0507">mRNA processing</keyword>
<dbReference type="CDD" id="cd01718">
    <property type="entry name" value="Sm_E"/>
    <property type="match status" value="1"/>
</dbReference>
<comment type="similarity">
    <text evidence="3 12">Belongs to the snRNP Sm proteins family.</text>
</comment>
<dbReference type="PANTHER" id="PTHR11193">
    <property type="entry name" value="SMALL NUCLEAR RIBONUCLEOPROTEIN E"/>
    <property type="match status" value="1"/>
</dbReference>
<dbReference type="AlphaFoldDB" id="A0A7R9YEU8"/>
<evidence type="ECO:0000256" key="8">
    <source>
        <dbReference type="ARBA" id="ARBA00023187"/>
    </source>
</evidence>
<evidence type="ECO:0000256" key="9">
    <source>
        <dbReference type="ARBA" id="ARBA00023242"/>
    </source>
</evidence>
<comment type="function">
    <text evidence="11 12">Plays a role in pre-mRNA splicing as a core component of the spliceosomal U1, U2, U4 and U5 small nuclear ribonucleoproteins (snRNPs), the building blocks of the spliceosome.</text>
</comment>
<dbReference type="Gene3D" id="2.30.30.100">
    <property type="match status" value="1"/>
</dbReference>
<dbReference type="GO" id="GO:0003723">
    <property type="term" value="F:RNA binding"/>
    <property type="evidence" value="ECO:0007669"/>
    <property type="project" value="UniProtKB-KW"/>
</dbReference>
<gene>
    <name evidence="14" type="ORF">PPYR1160_LOCUS11866</name>
</gene>
<dbReference type="EMBL" id="HBEA01015559">
    <property type="protein sequence ID" value="CAD8262364.1"/>
    <property type="molecule type" value="Transcribed_RNA"/>
</dbReference>
<keyword evidence="7 12" id="KW-0694">RNA-binding</keyword>